<keyword evidence="5 8" id="KW-0408">Iron</keyword>
<dbReference type="EMBL" id="CP025958">
    <property type="protein sequence ID" value="AWM42120.1"/>
    <property type="molecule type" value="Genomic_DNA"/>
</dbReference>
<feature type="domain" description="Gcp-like" evidence="9">
    <location>
        <begin position="33"/>
        <end position="323"/>
    </location>
</feature>
<dbReference type="Gene3D" id="3.30.420.40">
    <property type="match status" value="2"/>
</dbReference>
<keyword evidence="6 8" id="KW-0012">Acyltransferase</keyword>
<dbReference type="InterPro" id="IPR017861">
    <property type="entry name" value="KAE1/TsaD"/>
</dbReference>
<dbReference type="SUPFAM" id="SSF53067">
    <property type="entry name" value="Actin-like ATPase domain"/>
    <property type="match status" value="2"/>
</dbReference>
<reference evidence="10 11" key="1">
    <citation type="submission" date="2018-01" db="EMBL/GenBank/DDBJ databases">
        <title>G. obscuriglobus.</title>
        <authorList>
            <person name="Franke J."/>
            <person name="Blomberg W."/>
            <person name="Selmecki A."/>
        </authorList>
    </citation>
    <scope>NUCLEOTIDE SEQUENCE [LARGE SCALE GENOMIC DNA]</scope>
    <source>
        <strain evidence="10 11">DSM 5831</strain>
    </source>
</reference>
<keyword evidence="3 8" id="KW-0819">tRNA processing</keyword>
<dbReference type="EC" id="2.3.1.234" evidence="8"/>
<dbReference type="GO" id="GO:0061711">
    <property type="term" value="F:tRNA N(6)-L-threonylcarbamoyladenine synthase activity"/>
    <property type="evidence" value="ECO:0007669"/>
    <property type="project" value="UniProtKB-EC"/>
</dbReference>
<name>A0A2Z3HKW3_9BACT</name>
<feature type="binding site" evidence="8">
    <location>
        <position position="121"/>
    </location>
    <ligand>
        <name>Fe cation</name>
        <dbReference type="ChEBI" id="CHEBI:24875"/>
    </ligand>
</feature>
<dbReference type="PANTHER" id="PTHR11735">
    <property type="entry name" value="TRNA N6-ADENOSINE THREONYLCARBAMOYLTRANSFERASE"/>
    <property type="match status" value="1"/>
</dbReference>
<dbReference type="InterPro" id="IPR022450">
    <property type="entry name" value="TsaD"/>
</dbReference>
<proteinExistence type="inferred from homology"/>
<organism evidence="10 11">
    <name type="scientific">Gemmata obscuriglobus</name>
    <dbReference type="NCBI Taxonomy" id="114"/>
    <lineage>
        <taxon>Bacteria</taxon>
        <taxon>Pseudomonadati</taxon>
        <taxon>Planctomycetota</taxon>
        <taxon>Planctomycetia</taxon>
        <taxon>Gemmatales</taxon>
        <taxon>Gemmataceae</taxon>
        <taxon>Gemmata</taxon>
    </lineage>
</organism>
<feature type="binding site" evidence="8">
    <location>
        <position position="177"/>
    </location>
    <ligand>
        <name>substrate</name>
    </ligand>
</feature>
<dbReference type="NCBIfam" id="TIGR03723">
    <property type="entry name" value="T6A_TsaD_YgjD"/>
    <property type="match status" value="1"/>
</dbReference>
<comment type="cofactor">
    <cofactor evidence="8">
        <name>Fe(2+)</name>
        <dbReference type="ChEBI" id="CHEBI:29033"/>
    </cofactor>
    <text evidence="8">Binds 1 Fe(2+) ion per subunit.</text>
</comment>
<feature type="binding site" evidence="8">
    <location>
        <position position="289"/>
    </location>
    <ligand>
        <name>substrate</name>
    </ligand>
</feature>
<evidence type="ECO:0000313" key="10">
    <source>
        <dbReference type="EMBL" id="AWM42120.1"/>
    </source>
</evidence>
<feature type="binding site" evidence="8">
    <location>
        <position position="190"/>
    </location>
    <ligand>
        <name>substrate</name>
    </ligand>
</feature>
<dbReference type="AlphaFoldDB" id="A0A2Z3HKW3"/>
<dbReference type="Proteomes" id="UP000245802">
    <property type="component" value="Chromosome"/>
</dbReference>
<comment type="function">
    <text evidence="8">Required for the formation of a threonylcarbamoyl group on adenosine at position 37 (t(6)A37) in tRNAs that read codons beginning with adenine. Is involved in the transfer of the threonylcarbamoyl moiety of threonylcarbamoyl-AMP (TC-AMP) to the N6 group of A37, together with TsaE and TsaB. TsaD likely plays a direct catalytic role in this reaction.</text>
</comment>
<evidence type="ECO:0000313" key="11">
    <source>
        <dbReference type="Proteomes" id="UP000245802"/>
    </source>
</evidence>
<dbReference type="Pfam" id="PF00814">
    <property type="entry name" value="TsaD"/>
    <property type="match status" value="1"/>
</dbReference>
<dbReference type="PRINTS" id="PR00789">
    <property type="entry name" value="OSIALOPTASE"/>
</dbReference>
<evidence type="ECO:0000256" key="3">
    <source>
        <dbReference type="ARBA" id="ARBA00022694"/>
    </source>
</evidence>
<comment type="similarity">
    <text evidence="8">Belongs to the KAE1 / TsaD family.</text>
</comment>
<dbReference type="NCBIfam" id="TIGR00329">
    <property type="entry name" value="gcp_kae1"/>
    <property type="match status" value="1"/>
</dbReference>
<evidence type="ECO:0000256" key="2">
    <source>
        <dbReference type="ARBA" id="ARBA00022679"/>
    </source>
</evidence>
<comment type="catalytic activity">
    <reaction evidence="7 8">
        <text>L-threonylcarbamoyladenylate + adenosine(37) in tRNA = N(6)-L-threonylcarbamoyladenosine(37) in tRNA + AMP + H(+)</text>
        <dbReference type="Rhea" id="RHEA:37059"/>
        <dbReference type="Rhea" id="RHEA-COMP:10162"/>
        <dbReference type="Rhea" id="RHEA-COMP:10163"/>
        <dbReference type="ChEBI" id="CHEBI:15378"/>
        <dbReference type="ChEBI" id="CHEBI:73682"/>
        <dbReference type="ChEBI" id="CHEBI:74411"/>
        <dbReference type="ChEBI" id="CHEBI:74418"/>
        <dbReference type="ChEBI" id="CHEBI:456215"/>
        <dbReference type="EC" id="2.3.1.234"/>
    </reaction>
</comment>
<keyword evidence="2 8" id="KW-0808">Transferase</keyword>
<evidence type="ECO:0000256" key="4">
    <source>
        <dbReference type="ARBA" id="ARBA00022723"/>
    </source>
</evidence>
<dbReference type="PROSITE" id="PS01016">
    <property type="entry name" value="GLYCOPROTEASE"/>
    <property type="match status" value="1"/>
</dbReference>
<dbReference type="InterPro" id="IPR000905">
    <property type="entry name" value="Gcp-like_dom"/>
</dbReference>
<evidence type="ECO:0000256" key="7">
    <source>
        <dbReference type="ARBA" id="ARBA00048117"/>
    </source>
</evidence>
<dbReference type="KEGG" id="gog:C1280_03180"/>
<dbReference type="CDD" id="cd24133">
    <property type="entry name" value="ASKHA_NBD_TsaD_bac"/>
    <property type="match status" value="1"/>
</dbReference>
<feature type="binding site" evidence="8">
    <location>
        <position position="317"/>
    </location>
    <ligand>
        <name>Fe cation</name>
        <dbReference type="ChEBI" id="CHEBI:24875"/>
    </ligand>
</feature>
<evidence type="ECO:0000259" key="9">
    <source>
        <dbReference type="Pfam" id="PF00814"/>
    </source>
</evidence>
<evidence type="ECO:0000256" key="6">
    <source>
        <dbReference type="ARBA" id="ARBA00023315"/>
    </source>
</evidence>
<dbReference type="InterPro" id="IPR043129">
    <property type="entry name" value="ATPase_NBD"/>
</dbReference>
<evidence type="ECO:0000256" key="8">
    <source>
        <dbReference type="HAMAP-Rule" id="MF_01445"/>
    </source>
</evidence>
<feature type="binding site" evidence="8">
    <location>
        <begin position="144"/>
        <end position="148"/>
    </location>
    <ligand>
        <name>substrate</name>
    </ligand>
</feature>
<dbReference type="PANTHER" id="PTHR11735:SF6">
    <property type="entry name" value="TRNA N6-ADENOSINE THREONYLCARBAMOYLTRANSFERASE, MITOCHONDRIAL"/>
    <property type="match status" value="1"/>
</dbReference>
<feature type="binding site" evidence="8">
    <location>
        <position position="194"/>
    </location>
    <ligand>
        <name>substrate</name>
    </ligand>
</feature>
<keyword evidence="4 8" id="KW-0479">Metal-binding</keyword>
<gene>
    <name evidence="8 10" type="primary">tsaD</name>
    <name evidence="10" type="ORF">C1280_03180</name>
</gene>
<dbReference type="GO" id="GO:0002949">
    <property type="term" value="P:tRNA threonylcarbamoyladenosine modification"/>
    <property type="evidence" value="ECO:0007669"/>
    <property type="project" value="UniProtKB-UniRule"/>
</dbReference>
<accession>A0A2Z3HKW3</accession>
<dbReference type="FunFam" id="3.30.420.40:FF:000040">
    <property type="entry name" value="tRNA N6-adenosine threonylcarbamoyltransferase"/>
    <property type="match status" value="1"/>
</dbReference>
<comment type="subcellular location">
    <subcellularLocation>
        <location evidence="8">Cytoplasm</location>
    </subcellularLocation>
</comment>
<evidence type="ECO:0000256" key="1">
    <source>
        <dbReference type="ARBA" id="ARBA00022490"/>
    </source>
</evidence>
<dbReference type="InterPro" id="IPR017860">
    <property type="entry name" value="Peptidase_M22_CS"/>
</dbReference>
<keyword evidence="1 8" id="KW-0963">Cytoplasm</keyword>
<protein>
    <recommendedName>
        <fullName evidence="8">tRNA N6-adenosine threonylcarbamoyltransferase</fullName>
        <ecNumber evidence="8">2.3.1.234</ecNumber>
    </recommendedName>
    <alternativeName>
        <fullName evidence="8">N6-L-threonylcarbamoyladenine synthase</fullName>
        <shortName evidence="8">t(6)A synthase</shortName>
    </alternativeName>
    <alternativeName>
        <fullName evidence="8">t(6)A37 threonylcarbamoyladenosine biosynthesis protein TsaD</fullName>
    </alternativeName>
    <alternativeName>
        <fullName evidence="8">tRNA threonylcarbamoyladenosine biosynthesis protein TsaD</fullName>
    </alternativeName>
</protein>
<dbReference type="OrthoDB" id="9806197at2"/>
<dbReference type="GO" id="GO:0005737">
    <property type="term" value="C:cytoplasm"/>
    <property type="evidence" value="ECO:0007669"/>
    <property type="project" value="UniProtKB-SubCell"/>
</dbReference>
<feature type="binding site" evidence="8">
    <location>
        <position position="125"/>
    </location>
    <ligand>
        <name>Fe cation</name>
        <dbReference type="ChEBI" id="CHEBI:24875"/>
    </ligand>
</feature>
<dbReference type="HAMAP" id="MF_01445">
    <property type="entry name" value="TsaD"/>
    <property type="match status" value="1"/>
</dbReference>
<dbReference type="FunFam" id="3.30.420.40:FF:000012">
    <property type="entry name" value="tRNA N6-adenosine threonylcarbamoyltransferase"/>
    <property type="match status" value="1"/>
</dbReference>
<sequence>MLAAPGTNRVTYFLALETSCDETAAAVFTDELQVLSSVVASQTDLHARFGGVVPEIASRAHLRSLLPVVDDALARAHIGLKDIGCVAVHNTPGLVGALLVGVSAAKALAFGLGVPLIAVNHVASHIFACRLAAGRDIFPCVGLVVSGGHTALFRCDTALSMELLGGTRDDAAGEAFDKVAAILGLGFPGGPAVEREAAAGNPKAHDFPRSFIHDGRLEFSFSGLKTAVMYACHGQDVKRATPPGPGQKRADLAASFQSAVVDVLAMKCKQALRKTGLARLAVGGGVSANKPLRAALEAMCKKEGADLFIPPLSLCTDNAAMAALAVEKWKQGAFAPDDLDAEPNWL</sequence>
<keyword evidence="11" id="KW-1185">Reference proteome</keyword>
<evidence type="ECO:0000256" key="5">
    <source>
        <dbReference type="ARBA" id="ARBA00023004"/>
    </source>
</evidence>
<dbReference type="GO" id="GO:0005506">
    <property type="term" value="F:iron ion binding"/>
    <property type="evidence" value="ECO:0007669"/>
    <property type="project" value="UniProtKB-UniRule"/>
</dbReference>